<keyword evidence="1" id="KW-0472">Membrane</keyword>
<evidence type="ECO:0008006" key="4">
    <source>
        <dbReference type="Google" id="ProtNLM"/>
    </source>
</evidence>
<dbReference type="EMBL" id="BCSX01000022">
    <property type="protein sequence ID" value="GAS88352.1"/>
    <property type="molecule type" value="Genomic_DNA"/>
</dbReference>
<reference evidence="3" key="1">
    <citation type="journal article" date="2016" name="Genome Announc.">
        <title>Draft Genome Sequences of Five Rapidly Growing Mycobacterium Species, M. thermoresistibile, M. fortuitum subsp. acetamidolyticum, M. canariasense, M. brisbanense, and M. novocastrense.</title>
        <authorList>
            <person name="Katahira K."/>
            <person name="Ogura Y."/>
            <person name="Gotoh Y."/>
            <person name="Hayashi T."/>
        </authorList>
    </citation>
    <scope>NUCLEOTIDE SEQUENCE [LARGE SCALE GENOMIC DNA]</scope>
    <source>
        <strain evidence="3">JCM15654</strain>
    </source>
</reference>
<protein>
    <recommendedName>
        <fullName evidence="4">Alkaline shock response membrane anchor protein AmaP</fullName>
    </recommendedName>
</protein>
<accession>A0A117I5D3</accession>
<evidence type="ECO:0000313" key="2">
    <source>
        <dbReference type="EMBL" id="GAS88352.1"/>
    </source>
</evidence>
<gene>
    <name evidence="2" type="ORF">RMCB_2448</name>
</gene>
<dbReference type="Proteomes" id="UP000069620">
    <property type="component" value="Unassembled WGS sequence"/>
</dbReference>
<keyword evidence="3" id="KW-1185">Reference proteome</keyword>
<dbReference type="RefSeq" id="WP_062828985.1">
    <property type="nucleotide sequence ID" value="NZ_BCSX01000022.1"/>
</dbReference>
<evidence type="ECO:0000313" key="3">
    <source>
        <dbReference type="Proteomes" id="UP000069620"/>
    </source>
</evidence>
<proteinExistence type="predicted"/>
<dbReference type="AlphaFoldDB" id="A0A117I5D3"/>
<keyword evidence="1" id="KW-1133">Transmembrane helix</keyword>
<reference evidence="3" key="2">
    <citation type="submission" date="2016-02" db="EMBL/GenBank/DDBJ databases">
        <title>Draft genome sequence of five rapidly growing Mycobacterium species.</title>
        <authorList>
            <person name="Katahira K."/>
            <person name="Gotou Y."/>
            <person name="Iida K."/>
            <person name="Ogura Y."/>
            <person name="Hayashi T."/>
        </authorList>
    </citation>
    <scope>NUCLEOTIDE SEQUENCE [LARGE SCALE GENOMIC DNA]</scope>
    <source>
        <strain evidence="3">JCM15654</strain>
    </source>
</reference>
<keyword evidence="1" id="KW-0812">Transmembrane</keyword>
<comment type="caution">
    <text evidence="2">The sequence shown here is derived from an EMBL/GenBank/DDBJ whole genome shotgun (WGS) entry which is preliminary data.</text>
</comment>
<dbReference type="STRING" id="146020.RMCB_2448"/>
<evidence type="ECO:0000256" key="1">
    <source>
        <dbReference type="SAM" id="Phobius"/>
    </source>
</evidence>
<feature type="transmembrane region" description="Helical" evidence="1">
    <location>
        <begin position="12"/>
        <end position="37"/>
    </location>
</feature>
<feature type="transmembrane region" description="Helical" evidence="1">
    <location>
        <begin position="57"/>
        <end position="79"/>
    </location>
</feature>
<sequence length="184" mass="19115">MTPTLRVVDRLLTGLVAAMLLGGSVWLIGYGANVAAAHRAAERLDPGAIGAVGDWHWWPTVLGAAGVVAVLLGTWLVLLHLRPRTVRSLQTSSGAVDLARIAQAAAEDLGRHPAVQFSKGVTRAEGGRPIVRVSVGVAPSTPSAEIRRLARRVGADVRSAAAGDVDVQVVIAPVAAHKVRSQVT</sequence>
<organism evidence="2 3">
    <name type="scientific">Mycolicibacterium brisbanense</name>
    <dbReference type="NCBI Taxonomy" id="146020"/>
    <lineage>
        <taxon>Bacteria</taxon>
        <taxon>Bacillati</taxon>
        <taxon>Actinomycetota</taxon>
        <taxon>Actinomycetes</taxon>
        <taxon>Mycobacteriales</taxon>
        <taxon>Mycobacteriaceae</taxon>
        <taxon>Mycolicibacterium</taxon>
    </lineage>
</organism>
<dbReference type="OrthoDB" id="4627219at2"/>
<name>A0A117I5D3_9MYCO</name>